<sequence>MLDVNDVLMRRTKVPMKRKREIKGASFTSVKQTPVKFASRSLEQSTLPVASKAKTDNAAWKTPSPSPTASPAQSYIDVGQKDFGRSINCPKCGLLYTVGEEEDESEHKKFCRRFSRGVTLIRWKNERLIKVFPDQKARIIEVRRNDPLPHVKKLLEVKALLDDALGFVTEELFLRRSCFLFVEDRQVIACVTAERIDHAYKIDEEATNLVIRSTDTETSSAQASTVKMNDTVSHPAVLGVCQLWVHAGSRGKRVASRLIDAVRDKFIYGHRIAKDQVAFAQPTRDGLRFAAAYVAPHEVLMYDALALAKQLS</sequence>
<organism evidence="13 14">
    <name type="scientific">Lagenidium giganteum</name>
    <dbReference type="NCBI Taxonomy" id="4803"/>
    <lineage>
        <taxon>Eukaryota</taxon>
        <taxon>Sar</taxon>
        <taxon>Stramenopiles</taxon>
        <taxon>Oomycota</taxon>
        <taxon>Peronosporomycetes</taxon>
        <taxon>Pythiales</taxon>
        <taxon>Pythiaceae</taxon>
    </lineage>
</organism>
<evidence type="ECO:0000256" key="3">
    <source>
        <dbReference type="ARBA" id="ARBA00022679"/>
    </source>
</evidence>
<evidence type="ECO:0000256" key="5">
    <source>
        <dbReference type="ARBA" id="ARBA00022771"/>
    </source>
</evidence>
<evidence type="ECO:0000256" key="8">
    <source>
        <dbReference type="ARBA" id="ARBA00023306"/>
    </source>
</evidence>
<evidence type="ECO:0000256" key="6">
    <source>
        <dbReference type="ARBA" id="ARBA00022833"/>
    </source>
</evidence>
<dbReference type="EMBL" id="DAKRPA010000231">
    <property type="protein sequence ID" value="DAZ94819.1"/>
    <property type="molecule type" value="Genomic_DNA"/>
</dbReference>
<comment type="caution">
    <text evidence="13">The sequence shown here is derived from an EMBL/GenBank/DDBJ whole genome shotgun (WGS) entry which is preliminary data.</text>
</comment>
<dbReference type="GO" id="GO:0061733">
    <property type="term" value="F:protein-lysine-acetyltransferase activity"/>
    <property type="evidence" value="ECO:0007669"/>
    <property type="project" value="TreeGrafter"/>
</dbReference>
<feature type="region of interest" description="Disordered" evidence="10">
    <location>
        <begin position="46"/>
        <end position="73"/>
    </location>
</feature>
<dbReference type="PANTHER" id="PTHR45884">
    <property type="entry name" value="N-ACETYLTRANSFERASE ECO"/>
    <property type="match status" value="1"/>
</dbReference>
<evidence type="ECO:0000313" key="14">
    <source>
        <dbReference type="Proteomes" id="UP001146120"/>
    </source>
</evidence>
<evidence type="ECO:0000256" key="10">
    <source>
        <dbReference type="SAM" id="MobiDB-lite"/>
    </source>
</evidence>
<dbReference type="GO" id="GO:0005634">
    <property type="term" value="C:nucleus"/>
    <property type="evidence" value="ECO:0007669"/>
    <property type="project" value="UniProtKB-SubCell"/>
</dbReference>
<keyword evidence="5" id="KW-0863">Zinc-finger</keyword>
<accession>A0AAV2YNY9</accession>
<keyword evidence="3" id="KW-0808">Transferase</keyword>
<dbReference type="Proteomes" id="UP001146120">
    <property type="component" value="Unassembled WGS sequence"/>
</dbReference>
<comment type="subcellular location">
    <subcellularLocation>
        <location evidence="1">Nucleus</location>
    </subcellularLocation>
</comment>
<evidence type="ECO:0000259" key="12">
    <source>
        <dbReference type="Pfam" id="PF13880"/>
    </source>
</evidence>
<proteinExistence type="inferred from homology"/>
<evidence type="ECO:0008006" key="15">
    <source>
        <dbReference type="Google" id="ProtNLM"/>
    </source>
</evidence>
<feature type="domain" description="N-acetyltransferase ESCO zinc-finger" evidence="11">
    <location>
        <begin position="73"/>
        <end position="113"/>
    </location>
</feature>
<dbReference type="GO" id="GO:0008270">
    <property type="term" value="F:zinc ion binding"/>
    <property type="evidence" value="ECO:0007669"/>
    <property type="project" value="UniProtKB-KW"/>
</dbReference>
<keyword evidence="9" id="KW-0012">Acyltransferase</keyword>
<dbReference type="InterPro" id="IPR028005">
    <property type="entry name" value="AcTrfase_ESCO_Znf_dom"/>
</dbReference>
<name>A0AAV2YNY9_9STRA</name>
<dbReference type="InterPro" id="IPR028009">
    <property type="entry name" value="ESCO_Acetyltransf_dom"/>
</dbReference>
<evidence type="ECO:0000256" key="9">
    <source>
        <dbReference type="ARBA" id="ARBA00023315"/>
    </source>
</evidence>
<reference evidence="13" key="1">
    <citation type="submission" date="2022-11" db="EMBL/GenBank/DDBJ databases">
        <authorList>
            <person name="Morgan W.R."/>
            <person name="Tartar A."/>
        </authorList>
    </citation>
    <scope>NUCLEOTIDE SEQUENCE</scope>
    <source>
        <strain evidence="13">ARSEF 373</strain>
    </source>
</reference>
<evidence type="ECO:0000259" key="11">
    <source>
        <dbReference type="Pfam" id="PF13878"/>
    </source>
</evidence>
<protein>
    <recommendedName>
        <fullName evidence="15">N-acetyltransferase</fullName>
    </recommendedName>
</protein>
<dbReference type="Pfam" id="PF13880">
    <property type="entry name" value="Acetyltransf_13"/>
    <property type="match status" value="1"/>
</dbReference>
<keyword evidence="6" id="KW-0862">Zinc</keyword>
<keyword evidence="14" id="KW-1185">Reference proteome</keyword>
<dbReference type="GO" id="GO:0000785">
    <property type="term" value="C:chromatin"/>
    <property type="evidence" value="ECO:0007669"/>
    <property type="project" value="TreeGrafter"/>
</dbReference>
<keyword evidence="4" id="KW-0479">Metal-binding</keyword>
<evidence type="ECO:0000256" key="4">
    <source>
        <dbReference type="ARBA" id="ARBA00022723"/>
    </source>
</evidence>
<keyword evidence="7" id="KW-0539">Nucleus</keyword>
<evidence type="ECO:0000313" key="13">
    <source>
        <dbReference type="EMBL" id="DAZ94819.1"/>
    </source>
</evidence>
<evidence type="ECO:0000256" key="2">
    <source>
        <dbReference type="ARBA" id="ARBA00005816"/>
    </source>
</evidence>
<dbReference type="Pfam" id="PF13878">
    <property type="entry name" value="zf-C2H2_3"/>
    <property type="match status" value="1"/>
</dbReference>
<feature type="compositionally biased region" description="Low complexity" evidence="10">
    <location>
        <begin position="58"/>
        <end position="73"/>
    </location>
</feature>
<feature type="domain" description="N-acetyltransferase ESCO acetyl-transferase" evidence="12">
    <location>
        <begin position="234"/>
        <end position="302"/>
    </location>
</feature>
<comment type="similarity">
    <text evidence="2">Belongs to the acetyltransferase family. ECO subfamily.</text>
</comment>
<evidence type="ECO:0000256" key="1">
    <source>
        <dbReference type="ARBA" id="ARBA00004123"/>
    </source>
</evidence>
<keyword evidence="8" id="KW-0131">Cell cycle</keyword>
<evidence type="ECO:0000256" key="7">
    <source>
        <dbReference type="ARBA" id="ARBA00023242"/>
    </source>
</evidence>
<dbReference type="GO" id="GO:0007064">
    <property type="term" value="P:mitotic sister chromatid cohesion"/>
    <property type="evidence" value="ECO:0007669"/>
    <property type="project" value="TreeGrafter"/>
</dbReference>
<reference evidence="13" key="2">
    <citation type="journal article" date="2023" name="Microbiol Resour">
        <title>Decontamination and Annotation of the Draft Genome Sequence of the Oomycete Lagenidium giganteum ARSEF 373.</title>
        <authorList>
            <person name="Morgan W.R."/>
            <person name="Tartar A."/>
        </authorList>
    </citation>
    <scope>NUCLEOTIDE SEQUENCE</scope>
    <source>
        <strain evidence="13">ARSEF 373</strain>
    </source>
</reference>
<gene>
    <name evidence="13" type="ORF">N0F65_012846</name>
</gene>
<dbReference type="AlphaFoldDB" id="A0AAV2YNY9"/>
<dbReference type="PANTHER" id="PTHR45884:SF2">
    <property type="entry name" value="N-ACETYLTRANSFERASE ECO"/>
    <property type="match status" value="1"/>
</dbReference>